<evidence type="ECO:0000313" key="1">
    <source>
        <dbReference type="EMBL" id="QEU90198.1"/>
    </source>
</evidence>
<proteinExistence type="predicted"/>
<evidence type="ECO:0000313" key="2">
    <source>
        <dbReference type="Proteomes" id="UP000325529"/>
    </source>
</evidence>
<organism evidence="1 2">
    <name type="scientific">Streptomyces kanamyceticus</name>
    <dbReference type="NCBI Taxonomy" id="1967"/>
    <lineage>
        <taxon>Bacteria</taxon>
        <taxon>Bacillati</taxon>
        <taxon>Actinomycetota</taxon>
        <taxon>Actinomycetes</taxon>
        <taxon>Kitasatosporales</taxon>
        <taxon>Streptomycetaceae</taxon>
        <taxon>Streptomyces</taxon>
    </lineage>
</organism>
<keyword evidence="2" id="KW-1185">Reference proteome</keyword>
<dbReference type="AlphaFoldDB" id="A0A5J6G8C6"/>
<reference evidence="1 2" key="1">
    <citation type="submission" date="2017-09" db="EMBL/GenBank/DDBJ databases">
        <authorList>
            <person name="Lee N."/>
            <person name="Cho B.-K."/>
        </authorList>
    </citation>
    <scope>NUCLEOTIDE SEQUENCE [LARGE SCALE GENOMIC DNA]</scope>
    <source>
        <strain evidence="1 2">ATCC 12853</strain>
    </source>
</reference>
<gene>
    <name evidence="1" type="ORF">CP970_04110</name>
</gene>
<accession>A0A5J6G8C6</accession>
<sequence length="63" mass="6883">MDLMMGVIVIVTAAALATDDLHRRGPWWNAAARASPRKHLLRVVNAGPAGNRLARAVTGWRRP</sequence>
<dbReference type="Proteomes" id="UP000325529">
    <property type="component" value="Chromosome"/>
</dbReference>
<dbReference type="EMBL" id="CP023699">
    <property type="protein sequence ID" value="QEU90198.1"/>
    <property type="molecule type" value="Genomic_DNA"/>
</dbReference>
<dbReference type="KEGG" id="ska:CP970_04110"/>
<protein>
    <submittedName>
        <fullName evidence="1">Uncharacterized protein</fullName>
    </submittedName>
</protein>
<name>A0A5J6G8C6_STRKN</name>